<feature type="transmembrane region" description="Helical" evidence="5">
    <location>
        <begin position="158"/>
        <end position="178"/>
    </location>
</feature>
<dbReference type="InterPro" id="IPR017441">
    <property type="entry name" value="Protein_kinase_ATP_BS"/>
</dbReference>
<keyword evidence="5" id="KW-1133">Transmembrane helix</keyword>
<feature type="binding site" evidence="3">
    <location>
        <position position="328"/>
    </location>
    <ligand>
        <name>ATP</name>
        <dbReference type="ChEBI" id="CHEBI:30616"/>
    </ligand>
</feature>
<dbReference type="PANTHER" id="PTHR44329">
    <property type="entry name" value="SERINE/THREONINE-PROTEIN KINASE TNNI3K-RELATED"/>
    <property type="match status" value="1"/>
</dbReference>
<keyword evidence="5" id="KW-0812">Transmembrane</keyword>
<feature type="transmembrane region" description="Helical" evidence="5">
    <location>
        <begin position="222"/>
        <end position="242"/>
    </location>
</feature>
<dbReference type="GO" id="GO:0004674">
    <property type="term" value="F:protein serine/threonine kinase activity"/>
    <property type="evidence" value="ECO:0007669"/>
    <property type="project" value="TreeGrafter"/>
</dbReference>
<keyword evidence="1 3" id="KW-0547">Nucleotide-binding</keyword>
<dbReference type="PROSITE" id="PS00107">
    <property type="entry name" value="PROTEIN_KINASE_ATP"/>
    <property type="match status" value="1"/>
</dbReference>
<feature type="region of interest" description="Disordered" evidence="4">
    <location>
        <begin position="468"/>
        <end position="502"/>
    </location>
</feature>
<dbReference type="PROSITE" id="PS00108">
    <property type="entry name" value="PROTEIN_KINASE_ST"/>
    <property type="match status" value="1"/>
</dbReference>
<sequence>MGDTTQVLVVKRVLLSQIITLTGYCALCVFCLLLLAYLRVNRHAALTGNAQATRKVILPAFEPLLWILAGATGAFALFFCVALEIKLYTTSFPIIDSEIFYAGRQFVFLLGLVFLGQKSMSMPALRRAVAKSILLASYTVPVIWGISRFDPENTTLPFLAKLTMRPILLVFVVYVCFIRPPAGRASPFSLHIHGAYIIMYHVLTSINTILQWLVPDSDAFPASSYAALTWGSLSPLFIWGLLRADTEYWRGMGERVWSLQHAVHQSGQHSQMQVSESILSSGIHDLIEIHRKFLIDFAHLEVMRKIGEGSSASVFSGRLRQGTLVAVKVYTPYRFTEEVVAEFSYEAALCASLNHPNVVKFYGMCVSPPTIGLVFELCQGSLEDILYAQAKASSRHHEAQHVLDLGGSIAGARMRLHRQQMLLNVAYMLDCARALAYVHSFSPPLLHRDVKPANFLVDKANTVKLTDFGDSRRLPSELPPQIRSDLGSDPQTNRELHGARID</sequence>
<gene>
    <name evidence="7" type="ORF">BBP00_00002766</name>
</gene>
<dbReference type="Gene3D" id="3.30.200.20">
    <property type="entry name" value="Phosphorylase Kinase, domain 1"/>
    <property type="match status" value="1"/>
</dbReference>
<evidence type="ECO:0000259" key="6">
    <source>
        <dbReference type="PROSITE" id="PS50011"/>
    </source>
</evidence>
<dbReference type="InterPro" id="IPR000719">
    <property type="entry name" value="Prot_kinase_dom"/>
</dbReference>
<feature type="transmembrane region" description="Helical" evidence="5">
    <location>
        <begin position="99"/>
        <end position="116"/>
    </location>
</feature>
<reference evidence="7 8" key="1">
    <citation type="submission" date="2018-07" db="EMBL/GenBank/DDBJ databases">
        <title>Genome sequencing of oomycete isolates from Chile give support for New Zealand origin for Phytophthora kernoviae and make available the first Nothophytophthora sp. genome.</title>
        <authorList>
            <person name="Studholme D.J."/>
            <person name="Sanfuentes E."/>
            <person name="Panda P."/>
            <person name="Hill R."/>
            <person name="Sambles C."/>
            <person name="Grant M."/>
            <person name="Williams N.M."/>
            <person name="Mcdougal R.L."/>
        </authorList>
    </citation>
    <scope>NUCLEOTIDE SEQUENCE [LARGE SCALE GENOMIC DNA]</scope>
    <source>
        <strain evidence="7">Chile6</strain>
    </source>
</reference>
<organism evidence="7 8">
    <name type="scientific">Phytophthora kernoviae</name>
    <dbReference type="NCBI Taxonomy" id="325452"/>
    <lineage>
        <taxon>Eukaryota</taxon>
        <taxon>Sar</taxon>
        <taxon>Stramenopiles</taxon>
        <taxon>Oomycota</taxon>
        <taxon>Peronosporomycetes</taxon>
        <taxon>Peronosporales</taxon>
        <taxon>Peronosporaceae</taxon>
        <taxon>Phytophthora</taxon>
    </lineage>
</organism>
<keyword evidence="5" id="KW-0472">Membrane</keyword>
<dbReference type="InterPro" id="IPR008271">
    <property type="entry name" value="Ser/Thr_kinase_AS"/>
</dbReference>
<evidence type="ECO:0000313" key="7">
    <source>
        <dbReference type="EMBL" id="RLN65545.1"/>
    </source>
</evidence>
<dbReference type="Pfam" id="PF00069">
    <property type="entry name" value="Pkinase"/>
    <property type="match status" value="1"/>
</dbReference>
<accession>A0A3F2RWC9</accession>
<proteinExistence type="predicted"/>
<evidence type="ECO:0000256" key="2">
    <source>
        <dbReference type="ARBA" id="ARBA00022840"/>
    </source>
</evidence>
<protein>
    <recommendedName>
        <fullName evidence="6">Protein kinase domain-containing protein</fullName>
    </recommendedName>
</protein>
<feature type="transmembrane region" description="Helical" evidence="5">
    <location>
        <begin position="14"/>
        <end position="38"/>
    </location>
</feature>
<evidence type="ECO:0000256" key="1">
    <source>
        <dbReference type="ARBA" id="ARBA00022741"/>
    </source>
</evidence>
<evidence type="ECO:0000256" key="5">
    <source>
        <dbReference type="SAM" id="Phobius"/>
    </source>
</evidence>
<dbReference type="SUPFAM" id="SSF56112">
    <property type="entry name" value="Protein kinase-like (PK-like)"/>
    <property type="match status" value="1"/>
</dbReference>
<dbReference type="AlphaFoldDB" id="A0A3F2RWC9"/>
<keyword evidence="2 3" id="KW-0067">ATP-binding</keyword>
<dbReference type="EMBL" id="MBDO02000051">
    <property type="protein sequence ID" value="RLN65545.1"/>
    <property type="molecule type" value="Genomic_DNA"/>
</dbReference>
<feature type="compositionally biased region" description="Basic and acidic residues" evidence="4">
    <location>
        <begin position="492"/>
        <end position="502"/>
    </location>
</feature>
<feature type="transmembrane region" description="Helical" evidence="5">
    <location>
        <begin position="190"/>
        <end position="210"/>
    </location>
</feature>
<dbReference type="Gene3D" id="1.10.510.10">
    <property type="entry name" value="Transferase(Phosphotransferase) domain 1"/>
    <property type="match status" value="1"/>
</dbReference>
<dbReference type="GO" id="GO:0005524">
    <property type="term" value="F:ATP binding"/>
    <property type="evidence" value="ECO:0007669"/>
    <property type="project" value="UniProtKB-UniRule"/>
</dbReference>
<name>A0A3F2RWC9_9STRA</name>
<evidence type="ECO:0000256" key="4">
    <source>
        <dbReference type="SAM" id="MobiDB-lite"/>
    </source>
</evidence>
<feature type="transmembrane region" description="Helical" evidence="5">
    <location>
        <begin position="128"/>
        <end position="146"/>
    </location>
</feature>
<comment type="caution">
    <text evidence="7">The sequence shown here is derived from an EMBL/GenBank/DDBJ whole genome shotgun (WGS) entry which is preliminary data.</text>
</comment>
<evidence type="ECO:0000256" key="3">
    <source>
        <dbReference type="PROSITE-ProRule" id="PRU10141"/>
    </source>
</evidence>
<dbReference type="OrthoDB" id="10261027at2759"/>
<dbReference type="Proteomes" id="UP000277300">
    <property type="component" value="Unassembled WGS sequence"/>
</dbReference>
<feature type="transmembrane region" description="Helical" evidence="5">
    <location>
        <begin position="64"/>
        <end position="87"/>
    </location>
</feature>
<dbReference type="SMART" id="SM00220">
    <property type="entry name" value="S_TKc"/>
    <property type="match status" value="1"/>
</dbReference>
<evidence type="ECO:0000313" key="8">
    <source>
        <dbReference type="Proteomes" id="UP000277300"/>
    </source>
</evidence>
<dbReference type="InterPro" id="IPR051681">
    <property type="entry name" value="Ser/Thr_Kinases-Pseudokinases"/>
</dbReference>
<dbReference type="InterPro" id="IPR011009">
    <property type="entry name" value="Kinase-like_dom_sf"/>
</dbReference>
<feature type="domain" description="Protein kinase" evidence="6">
    <location>
        <begin position="300"/>
        <end position="502"/>
    </location>
</feature>
<dbReference type="PANTHER" id="PTHR44329:SF289">
    <property type="entry name" value="SERINE_THREONINE-PROTEIN KINASE VIK"/>
    <property type="match status" value="1"/>
</dbReference>
<dbReference type="PROSITE" id="PS50011">
    <property type="entry name" value="PROTEIN_KINASE_DOM"/>
    <property type="match status" value="1"/>
</dbReference>